<comment type="caution">
    <text evidence="1">The sequence shown here is derived from an EMBL/GenBank/DDBJ whole genome shotgun (WGS) entry which is preliminary data.</text>
</comment>
<protein>
    <submittedName>
        <fullName evidence="1">Uncharacterized protein</fullName>
    </submittedName>
</protein>
<evidence type="ECO:0000313" key="1">
    <source>
        <dbReference type="EMBL" id="KYO18221.1"/>
    </source>
</evidence>
<accession>A0A151M134</accession>
<sequence>MWLTWTSCCLRGRRHSWAHLGQRLAGEGDSRNSHLPLLLLQLRRTSHVDSQNNFAHLDMRLEQWESPTQSRASL</sequence>
<reference evidence="1 2" key="1">
    <citation type="journal article" date="2012" name="Genome Biol.">
        <title>Sequencing three crocodilian genomes to illuminate the evolution of archosaurs and amniotes.</title>
        <authorList>
            <person name="St John J.A."/>
            <person name="Braun E.L."/>
            <person name="Isberg S.R."/>
            <person name="Miles L.G."/>
            <person name="Chong A.Y."/>
            <person name="Gongora J."/>
            <person name="Dalzell P."/>
            <person name="Moran C."/>
            <person name="Bed'hom B."/>
            <person name="Abzhanov A."/>
            <person name="Burgess S.C."/>
            <person name="Cooksey A.M."/>
            <person name="Castoe T.A."/>
            <person name="Crawford N.G."/>
            <person name="Densmore L.D."/>
            <person name="Drew J.C."/>
            <person name="Edwards S.V."/>
            <person name="Faircloth B.C."/>
            <person name="Fujita M.K."/>
            <person name="Greenwold M.J."/>
            <person name="Hoffmann F.G."/>
            <person name="Howard J.M."/>
            <person name="Iguchi T."/>
            <person name="Janes D.E."/>
            <person name="Khan S.Y."/>
            <person name="Kohno S."/>
            <person name="de Koning A.J."/>
            <person name="Lance S.L."/>
            <person name="McCarthy F.M."/>
            <person name="McCormack J.E."/>
            <person name="Merchant M.E."/>
            <person name="Peterson D.G."/>
            <person name="Pollock D.D."/>
            <person name="Pourmand N."/>
            <person name="Raney B.J."/>
            <person name="Roessler K.A."/>
            <person name="Sanford J.R."/>
            <person name="Sawyer R.H."/>
            <person name="Schmidt C.J."/>
            <person name="Triplett E.W."/>
            <person name="Tuberville T.D."/>
            <person name="Venegas-Anaya M."/>
            <person name="Howard J.T."/>
            <person name="Jarvis E.D."/>
            <person name="Guillette L.J.Jr."/>
            <person name="Glenn T.C."/>
            <person name="Green R.E."/>
            <person name="Ray D.A."/>
        </authorList>
    </citation>
    <scope>NUCLEOTIDE SEQUENCE [LARGE SCALE GENOMIC DNA]</scope>
    <source>
        <strain evidence="1">KSC_2009_1</strain>
    </source>
</reference>
<evidence type="ECO:0000313" key="2">
    <source>
        <dbReference type="Proteomes" id="UP000050525"/>
    </source>
</evidence>
<keyword evidence="2" id="KW-1185">Reference proteome</keyword>
<organism evidence="1 2">
    <name type="scientific">Alligator mississippiensis</name>
    <name type="common">American alligator</name>
    <dbReference type="NCBI Taxonomy" id="8496"/>
    <lineage>
        <taxon>Eukaryota</taxon>
        <taxon>Metazoa</taxon>
        <taxon>Chordata</taxon>
        <taxon>Craniata</taxon>
        <taxon>Vertebrata</taxon>
        <taxon>Euteleostomi</taxon>
        <taxon>Archelosauria</taxon>
        <taxon>Archosauria</taxon>
        <taxon>Crocodylia</taxon>
        <taxon>Alligatoridae</taxon>
        <taxon>Alligatorinae</taxon>
        <taxon>Alligator</taxon>
    </lineage>
</organism>
<dbReference type="Proteomes" id="UP000050525">
    <property type="component" value="Unassembled WGS sequence"/>
</dbReference>
<dbReference type="AlphaFoldDB" id="A0A151M134"/>
<dbReference type="EMBL" id="AKHW03006853">
    <property type="protein sequence ID" value="KYO18221.1"/>
    <property type="molecule type" value="Genomic_DNA"/>
</dbReference>
<name>A0A151M134_ALLMI</name>
<gene>
    <name evidence="1" type="ORF">Y1Q_0011778</name>
</gene>
<proteinExistence type="predicted"/>